<evidence type="ECO:0000256" key="1">
    <source>
        <dbReference type="SAM" id="MobiDB-lite"/>
    </source>
</evidence>
<dbReference type="EMBL" id="LT906441">
    <property type="protein sequence ID" value="SNV29844.1"/>
    <property type="molecule type" value="Genomic_DNA"/>
</dbReference>
<organism evidence="2 3">
    <name type="scientific">Cutibacterium granulosum</name>
    <dbReference type="NCBI Taxonomy" id="33011"/>
    <lineage>
        <taxon>Bacteria</taxon>
        <taxon>Bacillati</taxon>
        <taxon>Actinomycetota</taxon>
        <taxon>Actinomycetes</taxon>
        <taxon>Propionibacteriales</taxon>
        <taxon>Propionibacteriaceae</taxon>
        <taxon>Cutibacterium</taxon>
    </lineage>
</organism>
<sequence length="283" mass="30941">MVVEYFPTPLTPIRSDPFRGRTCADQAGLVPIKDGQAPIWPLTGGGRHETEGAGRCQPGPLQRVLRQEHEMGIVGTSRRGCLGDAERRPVTMCGTPMRFPVRHNHMIGHHESINFPRTWMRGATLSPCQLSLSKLATIPRTRKSAWRSVPSTCNTLTASWNATSWPTPAPWRTVLAPYSSTSPRIAQNSTNSWPPTPTRQMPSAWSACVNGGRTSRSEPRSVLGDNVVPSTDPVPGHCPHPTRQLDFRHDGEVEPFAASDDCVVALFPCRAVSGRQFHAGLSA</sequence>
<evidence type="ECO:0000313" key="3">
    <source>
        <dbReference type="Proteomes" id="UP000215332"/>
    </source>
</evidence>
<dbReference type="AlphaFoldDB" id="A0A239W808"/>
<name>A0A239W808_9ACTN</name>
<protein>
    <submittedName>
        <fullName evidence="2">Uncharacterized protein</fullName>
    </submittedName>
</protein>
<dbReference type="KEGG" id="cgrn:4412665_00339"/>
<accession>A0A239W808</accession>
<evidence type="ECO:0000313" key="2">
    <source>
        <dbReference type="EMBL" id="SNV29844.1"/>
    </source>
</evidence>
<gene>
    <name evidence="2" type="ORF">SAMEA4412665_00339</name>
</gene>
<dbReference type="Proteomes" id="UP000215332">
    <property type="component" value="Chromosome 1"/>
</dbReference>
<feature type="region of interest" description="Disordered" evidence="1">
    <location>
        <begin position="182"/>
        <end position="203"/>
    </location>
</feature>
<proteinExistence type="predicted"/>
<reference evidence="2 3" key="1">
    <citation type="submission" date="2017-06" db="EMBL/GenBank/DDBJ databases">
        <authorList>
            <consortium name="Pathogen Informatics"/>
        </authorList>
    </citation>
    <scope>NUCLEOTIDE SEQUENCE [LARGE SCALE GENOMIC DNA]</scope>
    <source>
        <strain evidence="2 3">NCTC11865</strain>
    </source>
</reference>